<organism evidence="1 2">
    <name type="scientific">Trichinella patagoniensis</name>
    <dbReference type="NCBI Taxonomy" id="990121"/>
    <lineage>
        <taxon>Eukaryota</taxon>
        <taxon>Metazoa</taxon>
        <taxon>Ecdysozoa</taxon>
        <taxon>Nematoda</taxon>
        <taxon>Enoplea</taxon>
        <taxon>Dorylaimia</taxon>
        <taxon>Trichinellida</taxon>
        <taxon>Trichinellidae</taxon>
        <taxon>Trichinella</taxon>
    </lineage>
</organism>
<sequence>LADRTSGRFSPLGIYEPELVKYGMKAEADRKHLGRNAAL</sequence>
<dbReference type="EMBL" id="JYDQ01005237">
    <property type="protein sequence ID" value="KRX85873.1"/>
    <property type="molecule type" value="Genomic_DNA"/>
</dbReference>
<proteinExistence type="predicted"/>
<comment type="caution">
    <text evidence="1">The sequence shown here is derived from an EMBL/GenBank/DDBJ whole genome shotgun (WGS) entry which is preliminary data.</text>
</comment>
<dbReference type="Proteomes" id="UP000054783">
    <property type="component" value="Unassembled WGS sequence"/>
</dbReference>
<gene>
    <name evidence="1" type="ORF">T12_4601</name>
</gene>
<evidence type="ECO:0000313" key="2">
    <source>
        <dbReference type="Proteomes" id="UP000054783"/>
    </source>
</evidence>
<evidence type="ECO:0000313" key="1">
    <source>
        <dbReference type="EMBL" id="KRX85873.1"/>
    </source>
</evidence>
<name>A0A0V0XCW3_9BILA</name>
<protein>
    <submittedName>
        <fullName evidence="1">Uncharacterized protein</fullName>
    </submittedName>
</protein>
<keyword evidence="2" id="KW-1185">Reference proteome</keyword>
<dbReference type="AlphaFoldDB" id="A0A0V0XCW3"/>
<feature type="non-terminal residue" evidence="1">
    <location>
        <position position="1"/>
    </location>
</feature>
<accession>A0A0V0XCW3</accession>
<reference evidence="1 2" key="1">
    <citation type="submission" date="2015-01" db="EMBL/GenBank/DDBJ databases">
        <title>Evolution of Trichinella species and genotypes.</title>
        <authorList>
            <person name="Korhonen P.K."/>
            <person name="Edoardo P."/>
            <person name="Giuseppe L.R."/>
            <person name="Gasser R.B."/>
        </authorList>
    </citation>
    <scope>NUCLEOTIDE SEQUENCE [LARGE SCALE GENOMIC DNA]</scope>
    <source>
        <strain evidence="1">ISS2496</strain>
    </source>
</reference>